<proteinExistence type="inferred from homology"/>
<dbReference type="PANTHER" id="PTHR11579">
    <property type="entry name" value="PROTEIN-L-ISOASPARTATE O-METHYLTRANSFERASE"/>
    <property type="match status" value="1"/>
</dbReference>
<feature type="region of interest" description="Disordered" evidence="12">
    <location>
        <begin position="229"/>
        <end position="252"/>
    </location>
</feature>
<evidence type="ECO:0000256" key="4">
    <source>
        <dbReference type="ARBA" id="ARBA00013346"/>
    </source>
</evidence>
<protein>
    <recommendedName>
        <fullName evidence="4">Protein-L-isoaspartate O-methyltransferase</fullName>
        <ecNumber evidence="3">2.1.1.77</ecNumber>
    </recommendedName>
    <alternativeName>
        <fullName evidence="11">L-isoaspartyl protein carboxyl methyltransferase</fullName>
    </alternativeName>
    <alternativeName>
        <fullName evidence="9">Protein L-isoaspartyl methyltransferase</fullName>
    </alternativeName>
    <alternativeName>
        <fullName evidence="10">Protein-beta-aspartate methyltransferase</fullName>
    </alternativeName>
</protein>
<dbReference type="GO" id="GO:0032259">
    <property type="term" value="P:methylation"/>
    <property type="evidence" value="ECO:0007669"/>
    <property type="project" value="UniProtKB-KW"/>
</dbReference>
<keyword evidence="7" id="KW-0808">Transferase</keyword>
<keyword evidence="5" id="KW-0963">Cytoplasm</keyword>
<comment type="subcellular location">
    <subcellularLocation>
        <location evidence="1">Cytoplasm</location>
    </subcellularLocation>
</comment>
<evidence type="ECO:0000256" key="10">
    <source>
        <dbReference type="ARBA" id="ARBA00031323"/>
    </source>
</evidence>
<dbReference type="InterPro" id="IPR000682">
    <property type="entry name" value="PCMT"/>
</dbReference>
<keyword evidence="6" id="KW-0489">Methyltransferase</keyword>
<comment type="caution">
    <text evidence="13">The sequence shown here is derived from an EMBL/GenBank/DDBJ whole genome shotgun (WGS) entry which is preliminary data.</text>
</comment>
<evidence type="ECO:0000256" key="8">
    <source>
        <dbReference type="ARBA" id="ARBA00022691"/>
    </source>
</evidence>
<accession>A0A8J3YCF4</accession>
<evidence type="ECO:0000256" key="1">
    <source>
        <dbReference type="ARBA" id="ARBA00004496"/>
    </source>
</evidence>
<dbReference type="Proteomes" id="UP000652013">
    <property type="component" value="Unassembled WGS sequence"/>
</dbReference>
<evidence type="ECO:0000256" key="2">
    <source>
        <dbReference type="ARBA" id="ARBA00005369"/>
    </source>
</evidence>
<organism evidence="13 14">
    <name type="scientific">Spirilliplanes yamanashiensis</name>
    <dbReference type="NCBI Taxonomy" id="42233"/>
    <lineage>
        <taxon>Bacteria</taxon>
        <taxon>Bacillati</taxon>
        <taxon>Actinomycetota</taxon>
        <taxon>Actinomycetes</taxon>
        <taxon>Micromonosporales</taxon>
        <taxon>Micromonosporaceae</taxon>
        <taxon>Spirilliplanes</taxon>
    </lineage>
</organism>
<evidence type="ECO:0000256" key="9">
    <source>
        <dbReference type="ARBA" id="ARBA00030757"/>
    </source>
</evidence>
<evidence type="ECO:0000256" key="5">
    <source>
        <dbReference type="ARBA" id="ARBA00022490"/>
    </source>
</evidence>
<dbReference type="Gene3D" id="3.40.50.150">
    <property type="entry name" value="Vaccinia Virus protein VP39"/>
    <property type="match status" value="1"/>
</dbReference>
<dbReference type="EMBL" id="BOOY01000032">
    <property type="protein sequence ID" value="GIJ05207.1"/>
    <property type="molecule type" value="Genomic_DNA"/>
</dbReference>
<evidence type="ECO:0000313" key="14">
    <source>
        <dbReference type="Proteomes" id="UP000652013"/>
    </source>
</evidence>
<evidence type="ECO:0000256" key="12">
    <source>
        <dbReference type="SAM" id="MobiDB-lite"/>
    </source>
</evidence>
<dbReference type="InterPro" id="IPR029063">
    <property type="entry name" value="SAM-dependent_MTases_sf"/>
</dbReference>
<keyword evidence="14" id="KW-1185">Reference proteome</keyword>
<dbReference type="GO" id="GO:0005737">
    <property type="term" value="C:cytoplasm"/>
    <property type="evidence" value="ECO:0007669"/>
    <property type="project" value="UniProtKB-SubCell"/>
</dbReference>
<dbReference type="AlphaFoldDB" id="A0A8J3YCF4"/>
<comment type="similarity">
    <text evidence="2">Belongs to the methyltransferase superfamily. L-isoaspartyl/D-aspartyl protein methyltransferase family.</text>
</comment>
<dbReference type="EC" id="2.1.1.77" evidence="3"/>
<evidence type="ECO:0000313" key="13">
    <source>
        <dbReference type="EMBL" id="GIJ05207.1"/>
    </source>
</evidence>
<evidence type="ECO:0000256" key="6">
    <source>
        <dbReference type="ARBA" id="ARBA00022603"/>
    </source>
</evidence>
<dbReference type="CDD" id="cd02440">
    <property type="entry name" value="AdoMet_MTases"/>
    <property type="match status" value="1"/>
</dbReference>
<sequence length="381" mass="39806">MSADARARLVAELREQVPGMSPALEKAFAAVPREVFLAGGFHRREGRGRVAPGDKDFLGLVYTDDALVTKKRGGVPVSSSSQPSLMATMIAALDVEPGMRVLEIGAGTGYNAALLAAMGAEVVSIDVQADVAHRAAVALEQAGVRGVTVRAGDGYEGVRGEHVDRVIVTVGVAGVSPHWLAQSRGGPIVAPVRHAGTNPVMVVRTEAGEHVAEPVCSAGFMTASGPLTAHHPWAHPDPAARGELPPLDPAGPPRWDPPLGLVAYRDLWFAAGVWHRRATFAAVPGVPFGRLALLDEHRSGGAVIEPDGRVLAGGEDAARYAGDAVALLNRWEAAGRPELTAWQGTLSLGGEPAAPIFVPVDWSAGHQTPLRRSRQPRPSGS</sequence>
<dbReference type="GO" id="GO:0004719">
    <property type="term" value="F:protein-L-isoaspartate (D-aspartate) O-methyltransferase activity"/>
    <property type="evidence" value="ECO:0007669"/>
    <property type="project" value="UniProtKB-EC"/>
</dbReference>
<dbReference type="RefSeq" id="WP_239107777.1">
    <property type="nucleotide sequence ID" value="NZ_BAAAGJ010000011.1"/>
</dbReference>
<evidence type="ECO:0000256" key="7">
    <source>
        <dbReference type="ARBA" id="ARBA00022679"/>
    </source>
</evidence>
<dbReference type="SUPFAM" id="SSF53335">
    <property type="entry name" value="S-adenosyl-L-methionine-dependent methyltransferases"/>
    <property type="match status" value="1"/>
</dbReference>
<reference evidence="13" key="1">
    <citation type="submission" date="2021-01" db="EMBL/GenBank/DDBJ databases">
        <title>Whole genome shotgun sequence of Spirilliplanes yamanashiensis NBRC 15828.</title>
        <authorList>
            <person name="Komaki H."/>
            <person name="Tamura T."/>
        </authorList>
    </citation>
    <scope>NUCLEOTIDE SEQUENCE</scope>
    <source>
        <strain evidence="13">NBRC 15828</strain>
    </source>
</reference>
<evidence type="ECO:0000256" key="11">
    <source>
        <dbReference type="ARBA" id="ARBA00031350"/>
    </source>
</evidence>
<evidence type="ECO:0000256" key="3">
    <source>
        <dbReference type="ARBA" id="ARBA00011890"/>
    </source>
</evidence>
<dbReference type="PANTHER" id="PTHR11579:SF0">
    <property type="entry name" value="PROTEIN-L-ISOASPARTATE(D-ASPARTATE) O-METHYLTRANSFERASE"/>
    <property type="match status" value="1"/>
</dbReference>
<name>A0A8J3YCF4_9ACTN</name>
<dbReference type="Pfam" id="PF01135">
    <property type="entry name" value="PCMT"/>
    <property type="match status" value="1"/>
</dbReference>
<gene>
    <name evidence="13" type="ORF">Sya03_45590</name>
</gene>
<keyword evidence="8" id="KW-0949">S-adenosyl-L-methionine</keyword>